<proteinExistence type="predicted"/>
<comment type="caution">
    <text evidence="1">The sequence shown here is derived from an EMBL/GenBank/DDBJ whole genome shotgun (WGS) entry which is preliminary data.</text>
</comment>
<name>A0A0V7ZZ81_9CYAN</name>
<accession>A0A0V7ZZ81</accession>
<evidence type="ECO:0000313" key="2">
    <source>
        <dbReference type="Proteomes" id="UP000053372"/>
    </source>
</evidence>
<dbReference type="AlphaFoldDB" id="A0A0V7ZZ81"/>
<reference evidence="1 2" key="1">
    <citation type="journal article" date="2015" name="Genome Announc.">
        <title>Draft Genome of the Euendolithic (true boring) Cyanobacterium Mastigocoleus testarum strain BC008.</title>
        <authorList>
            <person name="Guida B.S."/>
            <person name="Garcia-Pichel F."/>
        </authorList>
    </citation>
    <scope>NUCLEOTIDE SEQUENCE [LARGE SCALE GENOMIC DNA]</scope>
    <source>
        <strain evidence="1 2">BC008</strain>
    </source>
</reference>
<organism evidence="1 2">
    <name type="scientific">Mastigocoleus testarum BC008</name>
    <dbReference type="NCBI Taxonomy" id="371196"/>
    <lineage>
        <taxon>Bacteria</taxon>
        <taxon>Bacillati</taxon>
        <taxon>Cyanobacteriota</taxon>
        <taxon>Cyanophyceae</taxon>
        <taxon>Nostocales</taxon>
        <taxon>Hapalosiphonaceae</taxon>
        <taxon>Mastigocoleus</taxon>
    </lineage>
</organism>
<dbReference type="InterPro" id="IPR006311">
    <property type="entry name" value="TAT_signal"/>
</dbReference>
<protein>
    <submittedName>
        <fullName evidence="1">Uncharacterized protein</fullName>
    </submittedName>
</protein>
<dbReference type="PROSITE" id="PS51318">
    <property type="entry name" value="TAT"/>
    <property type="match status" value="1"/>
</dbReference>
<dbReference type="Proteomes" id="UP000053372">
    <property type="component" value="Unassembled WGS sequence"/>
</dbReference>
<keyword evidence="2" id="KW-1185">Reference proteome</keyword>
<gene>
    <name evidence="1" type="ORF">BC008_36365</name>
</gene>
<sequence>MTDNKTRRNFLIGSVAVPGSIAAAAALTQESSNAETPTTETEVTAVGTNIDADRLSRFQKEVQEKAIETLDLSNLFMMLDKYGFPEKSVKVEVTIMLDKMREHMNNRVNKQQPMMTDSVLENGLMKISGKEVVIQDCYICTGGYSCG</sequence>
<dbReference type="EMBL" id="LMTZ01000013">
    <property type="protein sequence ID" value="KST69834.1"/>
    <property type="molecule type" value="Genomic_DNA"/>
</dbReference>
<dbReference type="RefSeq" id="WP_058183176.1">
    <property type="nucleotide sequence ID" value="NZ_LMTZ01000013.1"/>
</dbReference>
<evidence type="ECO:0000313" key="1">
    <source>
        <dbReference type="EMBL" id="KST69834.1"/>
    </source>
</evidence>